<evidence type="ECO:0000313" key="1">
    <source>
        <dbReference type="EMBL" id="KRN44048.1"/>
    </source>
</evidence>
<gene>
    <name evidence="1" type="ORF">IV41_GL000891</name>
</gene>
<accession>A0A0R2GTF7</accession>
<sequence length="340" mass="39893">MKVSPIDIRKNRFIEAERGRTILPSLINKEQEKNFKINHVWFEDGKTLMRSLRGLRTYDNSDNYWRVYKELSATEVLVFKFIARFKSVQKIHLLREADIFPELYNRNKINGALKSLFLKNLIWRWEYQHPVYDDSVDVFTLSDNGYFLLKMLFSNENYFYPSLFLADKHIPPVFHVRFWETIDVYQILISTPAYRGSTTIFEGNQEARLMTSPLQISLATQKNHVQKMVFYPVLQTDADDYYKTVISRWTKFVDGGKQLNREVNGLLGDENVLAFYLPTAIDADQFVKKFSLDKFKYPIVFMIGSLIKKYGVINSFYQPILQDGKATIGPCDFNNLLKGE</sequence>
<dbReference type="OrthoDB" id="2302763at2"/>
<dbReference type="EMBL" id="JQBA01000024">
    <property type="protein sequence ID" value="KRN44048.1"/>
    <property type="molecule type" value="Genomic_DNA"/>
</dbReference>
<dbReference type="Proteomes" id="UP000051639">
    <property type="component" value="Unassembled WGS sequence"/>
</dbReference>
<proteinExistence type="predicted"/>
<dbReference type="RefSeq" id="WP_056994573.1">
    <property type="nucleotide sequence ID" value="NZ_JQBA01000024.1"/>
</dbReference>
<dbReference type="AlphaFoldDB" id="A0A0R2GTF7"/>
<protein>
    <submittedName>
        <fullName evidence="1">Uncharacterized protein</fullName>
    </submittedName>
</protein>
<keyword evidence="2" id="KW-1185">Reference proteome</keyword>
<comment type="caution">
    <text evidence="1">The sequence shown here is derived from an EMBL/GenBank/DDBJ whole genome shotgun (WGS) entry which is preliminary data.</text>
</comment>
<name>A0A0R2GTF7_9LACO</name>
<reference evidence="1 2" key="1">
    <citation type="journal article" date="2015" name="Genome Announc.">
        <title>Expanding the biotechnology potential of lactobacilli through comparative genomics of 213 strains and associated genera.</title>
        <authorList>
            <person name="Sun Z."/>
            <person name="Harris H.M."/>
            <person name="McCann A."/>
            <person name="Guo C."/>
            <person name="Argimon S."/>
            <person name="Zhang W."/>
            <person name="Yang X."/>
            <person name="Jeffery I.B."/>
            <person name="Cooney J.C."/>
            <person name="Kagawa T.F."/>
            <person name="Liu W."/>
            <person name="Song Y."/>
            <person name="Salvetti E."/>
            <person name="Wrobel A."/>
            <person name="Rasinkangas P."/>
            <person name="Parkhill J."/>
            <person name="Rea M.C."/>
            <person name="O'Sullivan O."/>
            <person name="Ritari J."/>
            <person name="Douillard F.P."/>
            <person name="Paul Ross R."/>
            <person name="Yang R."/>
            <person name="Briner A.E."/>
            <person name="Felis G.E."/>
            <person name="de Vos W.M."/>
            <person name="Barrangou R."/>
            <person name="Klaenhammer T.R."/>
            <person name="Caufield P.W."/>
            <person name="Cui Y."/>
            <person name="Zhang H."/>
            <person name="O'Toole P.W."/>
        </authorList>
    </citation>
    <scope>NUCLEOTIDE SEQUENCE [LARGE SCALE GENOMIC DNA]</scope>
    <source>
        <strain evidence="1 2">DSM 14792</strain>
    </source>
</reference>
<organism evidence="1 2">
    <name type="scientific">Limosilactobacillus ingluviei</name>
    <dbReference type="NCBI Taxonomy" id="148604"/>
    <lineage>
        <taxon>Bacteria</taxon>
        <taxon>Bacillati</taxon>
        <taxon>Bacillota</taxon>
        <taxon>Bacilli</taxon>
        <taxon>Lactobacillales</taxon>
        <taxon>Lactobacillaceae</taxon>
        <taxon>Limosilactobacillus</taxon>
    </lineage>
</organism>
<evidence type="ECO:0000313" key="2">
    <source>
        <dbReference type="Proteomes" id="UP000051639"/>
    </source>
</evidence>
<dbReference type="PATRIC" id="fig|148604.4.peg.926"/>